<sequence>MSEDWKKKAEAFEARNTLIAEVHFGRMTPGEAEEAAKTQGLMPLAEKPDPALFNPMDEPTWTLAMAVGWIVWRTPEAVRDNWDDYRLECWDWITLTRRLPVNDGKGFQETTVAELQQLSHATLMGLMAVEAFDHASEAEVRKLVSVKTAKEDLWRRLAEGALIATAVAEVSGKPVQVPAHEWSYLTALADKDLADELRYSQTAQTVEYREVTFRREDIIRLWPPIARRLDASAFPGIEFEDGQAVFTLLEATMWVGGEGKNLATETIDLDFVEEKGSTALFLALFKGQVTATGVNRATKLREPIPQEYWECATSNPNKASVGHYVSLVDRSGTDSRQNAGTLEPYGETEPRWVNIQIPGPELRKAFPGIGKDDDSIIASEKKKQTVHDIIRQAVEALWDGRVPASLVKKERDNQIMNWCRANDRRPPAERSLRNFFNS</sequence>
<evidence type="ECO:0000313" key="2">
    <source>
        <dbReference type="Proteomes" id="UP001320715"/>
    </source>
</evidence>
<dbReference type="Proteomes" id="UP001320715">
    <property type="component" value="Unassembled WGS sequence"/>
</dbReference>
<keyword evidence="2" id="KW-1185">Reference proteome</keyword>
<accession>A0ABT1CS71</accession>
<proteinExistence type="predicted"/>
<comment type="caution">
    <text evidence="1">The sequence shown here is derived from an EMBL/GenBank/DDBJ whole genome shotgun (WGS) entry which is preliminary data.</text>
</comment>
<dbReference type="EMBL" id="JAAAML010000002">
    <property type="protein sequence ID" value="MCO6409052.1"/>
    <property type="molecule type" value="Genomic_DNA"/>
</dbReference>
<dbReference type="RefSeq" id="WP_252916045.1">
    <property type="nucleotide sequence ID" value="NZ_JAAAML010000002.1"/>
</dbReference>
<gene>
    <name evidence="1" type="ORF">GTW23_12775</name>
</gene>
<name>A0ABT1CS71_9HYPH</name>
<protein>
    <submittedName>
        <fullName evidence="1">Uncharacterized protein</fullName>
    </submittedName>
</protein>
<reference evidence="1 2" key="1">
    <citation type="submission" date="2020-01" db="EMBL/GenBank/DDBJ databases">
        <title>Genomes of bacteria type strains.</title>
        <authorList>
            <person name="Chen J."/>
            <person name="Zhu S."/>
            <person name="Yang J."/>
        </authorList>
    </citation>
    <scope>NUCLEOTIDE SEQUENCE [LARGE SCALE GENOMIC DNA]</scope>
    <source>
        <strain evidence="1 2">DSM 16655</strain>
    </source>
</reference>
<evidence type="ECO:0000313" key="1">
    <source>
        <dbReference type="EMBL" id="MCO6409052.1"/>
    </source>
</evidence>
<organism evidence="1 2">
    <name type="scientific">Hoeflea alexandrii</name>
    <dbReference type="NCBI Taxonomy" id="288436"/>
    <lineage>
        <taxon>Bacteria</taxon>
        <taxon>Pseudomonadati</taxon>
        <taxon>Pseudomonadota</taxon>
        <taxon>Alphaproteobacteria</taxon>
        <taxon>Hyphomicrobiales</taxon>
        <taxon>Rhizobiaceae</taxon>
        <taxon>Hoeflea</taxon>
    </lineage>
</organism>